<feature type="non-terminal residue" evidence="2">
    <location>
        <position position="1"/>
    </location>
</feature>
<sequence length="140" mass="15776">GLPLRHRHRSLSSPRTGSSQVSRRCLRAPRLGPSSPKHHLAGHTRSSIADQWTRPNFRIGQLPAARPLYPPRHHSWFGTPRCRPLPEAPVSKPRERSPRRPCGSLSLSPSVSERCVSWNVPPLLWRTARRRTSGRASTLP</sequence>
<dbReference type="Proteomes" id="UP000553632">
    <property type="component" value="Unassembled WGS sequence"/>
</dbReference>
<gene>
    <name evidence="2" type="ORF">FOZ63_010862</name>
</gene>
<feature type="non-terminal residue" evidence="2">
    <location>
        <position position="140"/>
    </location>
</feature>
<comment type="caution">
    <text evidence="2">The sequence shown here is derived from an EMBL/GenBank/DDBJ whole genome shotgun (WGS) entry which is preliminary data.</text>
</comment>
<evidence type="ECO:0000313" key="3">
    <source>
        <dbReference type="Proteomes" id="UP000553632"/>
    </source>
</evidence>
<dbReference type="AlphaFoldDB" id="A0A7J6RYX9"/>
<feature type="compositionally biased region" description="Polar residues" evidence="1">
    <location>
        <begin position="44"/>
        <end position="54"/>
    </location>
</feature>
<feature type="compositionally biased region" description="Basic residues" evidence="1">
    <location>
        <begin position="1"/>
        <end position="10"/>
    </location>
</feature>
<dbReference type="EMBL" id="JABANO010022121">
    <property type="protein sequence ID" value="KAF4725703.1"/>
    <property type="molecule type" value="Genomic_DNA"/>
</dbReference>
<reference evidence="2 3" key="1">
    <citation type="submission" date="2020-04" db="EMBL/GenBank/DDBJ databases">
        <title>Perkinsus olseni comparative genomics.</title>
        <authorList>
            <person name="Bogema D.R."/>
        </authorList>
    </citation>
    <scope>NUCLEOTIDE SEQUENCE [LARGE SCALE GENOMIC DNA]</scope>
    <source>
        <strain evidence="2 3">ATCC PRA-207</strain>
    </source>
</reference>
<evidence type="ECO:0000313" key="2">
    <source>
        <dbReference type="EMBL" id="KAF4725703.1"/>
    </source>
</evidence>
<protein>
    <submittedName>
        <fullName evidence="2">Uncharacterized protein</fullName>
    </submittedName>
</protein>
<feature type="region of interest" description="Disordered" evidence="1">
    <location>
        <begin position="1"/>
        <end position="54"/>
    </location>
</feature>
<name>A0A7J6RYX9_PEROL</name>
<keyword evidence="3" id="KW-1185">Reference proteome</keyword>
<evidence type="ECO:0000256" key="1">
    <source>
        <dbReference type="SAM" id="MobiDB-lite"/>
    </source>
</evidence>
<feature type="region of interest" description="Disordered" evidence="1">
    <location>
        <begin position="80"/>
        <end position="109"/>
    </location>
</feature>
<accession>A0A7J6RYX9</accession>
<organism evidence="2 3">
    <name type="scientific">Perkinsus olseni</name>
    <name type="common">Perkinsus atlanticus</name>
    <dbReference type="NCBI Taxonomy" id="32597"/>
    <lineage>
        <taxon>Eukaryota</taxon>
        <taxon>Sar</taxon>
        <taxon>Alveolata</taxon>
        <taxon>Perkinsozoa</taxon>
        <taxon>Perkinsea</taxon>
        <taxon>Perkinsida</taxon>
        <taxon>Perkinsidae</taxon>
        <taxon>Perkinsus</taxon>
    </lineage>
</organism>
<proteinExistence type="predicted"/>